<evidence type="ECO:0000313" key="8">
    <source>
        <dbReference type="Proteomes" id="UP001597024"/>
    </source>
</evidence>
<sequence length="337" mass="36514">MTPASGERHAYHRMDGWERLYLLDLVISVGLVLVDGRLTVGWKAVVLCLLGGCTAAYVLLGRRVPGEPHGANRRVYVVLSIVLFTPASVLCPATRFLLFAFGPQYYILLPKRQAMLATLALNAAPLLYLPLLPPREGDLIALFVIGLLSLASNLVFGPWIQDIIEQSQGRALLIEELENSRAEVARLSAERGAAAERERLAGEIHDTLAQGFTSIIMLVQAAQEQRDPARHLRLAVRTAEENLAEARALITALGPAPLISGSTLEEALGRMVSRFGEEVAVAVSFEVSGESRPMWTGAEVVLLRAAQEALANVRKHAHASVVAVTLDRLPSTARLSV</sequence>
<feature type="non-terminal residue" evidence="7">
    <location>
        <position position="337"/>
    </location>
</feature>
<dbReference type="Pfam" id="PF07730">
    <property type="entry name" value="HisKA_3"/>
    <property type="match status" value="1"/>
</dbReference>
<keyword evidence="2 7" id="KW-0418">Kinase</keyword>
<dbReference type="GO" id="GO:0016301">
    <property type="term" value="F:kinase activity"/>
    <property type="evidence" value="ECO:0007669"/>
    <property type="project" value="UniProtKB-KW"/>
</dbReference>
<dbReference type="PANTHER" id="PTHR24421">
    <property type="entry name" value="NITRATE/NITRITE SENSOR PROTEIN NARX-RELATED"/>
    <property type="match status" value="1"/>
</dbReference>
<evidence type="ECO:0000313" key="7">
    <source>
        <dbReference type="EMBL" id="MFD0889991.1"/>
    </source>
</evidence>
<feature type="domain" description="Signal transduction histidine kinase subgroup 3 dimerisation and phosphoacceptor" evidence="6">
    <location>
        <begin position="196"/>
        <end position="257"/>
    </location>
</feature>
<evidence type="ECO:0000256" key="5">
    <source>
        <dbReference type="SAM" id="Phobius"/>
    </source>
</evidence>
<dbReference type="InterPro" id="IPR050482">
    <property type="entry name" value="Sensor_HK_TwoCompSys"/>
</dbReference>
<keyword evidence="3" id="KW-0902">Two-component regulatory system</keyword>
<keyword evidence="5" id="KW-0472">Membrane</keyword>
<dbReference type="InterPro" id="IPR011712">
    <property type="entry name" value="Sig_transdc_His_kin_sub3_dim/P"/>
</dbReference>
<dbReference type="Gene3D" id="1.20.5.1930">
    <property type="match status" value="1"/>
</dbReference>
<feature type="transmembrane region" description="Helical" evidence="5">
    <location>
        <begin position="44"/>
        <end position="64"/>
    </location>
</feature>
<keyword evidence="8" id="KW-1185">Reference proteome</keyword>
<organism evidence="7 8">
    <name type="scientific">Streptosporangium algeriense</name>
    <dbReference type="NCBI Taxonomy" id="1682748"/>
    <lineage>
        <taxon>Bacteria</taxon>
        <taxon>Bacillati</taxon>
        <taxon>Actinomycetota</taxon>
        <taxon>Actinomycetes</taxon>
        <taxon>Streptosporangiales</taxon>
        <taxon>Streptosporangiaceae</taxon>
        <taxon>Streptosporangium</taxon>
    </lineage>
</organism>
<keyword evidence="1" id="KW-0808">Transferase</keyword>
<gene>
    <name evidence="7" type="ORF">ACFQ08_36075</name>
</gene>
<dbReference type="Proteomes" id="UP001597024">
    <property type="component" value="Unassembled WGS sequence"/>
</dbReference>
<feature type="transmembrane region" description="Helical" evidence="5">
    <location>
        <begin position="76"/>
        <end position="101"/>
    </location>
</feature>
<dbReference type="InterPro" id="IPR036890">
    <property type="entry name" value="HATPase_C_sf"/>
</dbReference>
<reference evidence="8" key="1">
    <citation type="journal article" date="2019" name="Int. J. Syst. Evol. Microbiol.">
        <title>The Global Catalogue of Microorganisms (GCM) 10K type strain sequencing project: providing services to taxonomists for standard genome sequencing and annotation.</title>
        <authorList>
            <consortium name="The Broad Institute Genomics Platform"/>
            <consortium name="The Broad Institute Genome Sequencing Center for Infectious Disease"/>
            <person name="Wu L."/>
            <person name="Ma J."/>
        </authorList>
    </citation>
    <scope>NUCLEOTIDE SEQUENCE [LARGE SCALE GENOMIC DNA]</scope>
    <source>
        <strain evidence="8">CCUG 62974</strain>
    </source>
</reference>
<feature type="transmembrane region" description="Helical" evidence="5">
    <location>
        <begin position="113"/>
        <end position="132"/>
    </location>
</feature>
<protein>
    <submittedName>
        <fullName evidence="7">Sensor histidine kinase</fullName>
    </submittedName>
</protein>
<dbReference type="PANTHER" id="PTHR24421:SF62">
    <property type="entry name" value="SENSORY TRANSDUCTION HISTIDINE KINASE"/>
    <property type="match status" value="1"/>
</dbReference>
<feature type="transmembrane region" description="Helical" evidence="5">
    <location>
        <begin position="20"/>
        <end position="38"/>
    </location>
</feature>
<feature type="transmembrane region" description="Helical" evidence="5">
    <location>
        <begin position="139"/>
        <end position="160"/>
    </location>
</feature>
<keyword evidence="4" id="KW-0175">Coiled coil</keyword>
<evidence type="ECO:0000259" key="6">
    <source>
        <dbReference type="Pfam" id="PF07730"/>
    </source>
</evidence>
<dbReference type="Gene3D" id="3.30.565.10">
    <property type="entry name" value="Histidine kinase-like ATPase, C-terminal domain"/>
    <property type="match status" value="1"/>
</dbReference>
<dbReference type="EMBL" id="JBHTHX010002148">
    <property type="protein sequence ID" value="MFD0889991.1"/>
    <property type="molecule type" value="Genomic_DNA"/>
</dbReference>
<comment type="caution">
    <text evidence="7">The sequence shown here is derived from an EMBL/GenBank/DDBJ whole genome shotgun (WGS) entry which is preliminary data.</text>
</comment>
<evidence type="ECO:0000256" key="2">
    <source>
        <dbReference type="ARBA" id="ARBA00022777"/>
    </source>
</evidence>
<keyword evidence="5" id="KW-1133">Transmembrane helix</keyword>
<feature type="coiled-coil region" evidence="4">
    <location>
        <begin position="170"/>
        <end position="197"/>
    </location>
</feature>
<keyword evidence="5" id="KW-0812">Transmembrane</keyword>
<evidence type="ECO:0000256" key="1">
    <source>
        <dbReference type="ARBA" id="ARBA00022679"/>
    </source>
</evidence>
<accession>A0ABW3E1L2</accession>
<proteinExistence type="predicted"/>
<evidence type="ECO:0000256" key="4">
    <source>
        <dbReference type="SAM" id="Coils"/>
    </source>
</evidence>
<evidence type="ECO:0000256" key="3">
    <source>
        <dbReference type="ARBA" id="ARBA00023012"/>
    </source>
</evidence>
<name>A0ABW3E1L2_9ACTN</name>